<dbReference type="OrthoDB" id="7827685at2759"/>
<name>A0A022RE08_ERYGU</name>
<dbReference type="GO" id="GO:0016567">
    <property type="term" value="P:protein ubiquitination"/>
    <property type="evidence" value="ECO:0007669"/>
    <property type="project" value="UniProtKB-UniRule"/>
</dbReference>
<sequence length="153" mass="16981">MSTVETATKKMITLISSDGVTFEVEESVAVQSETIKNMIENNIAVTPIPLPNVTSNILLKVIEYCKHHAEAASNAAVYGAVSHKVAEEYVRRFDTEFLKVDQSTLIDLLNAAYNLNIKSLVELTCNKVANMLKWMSIEQLGCTLNTENDFIPE</sequence>
<dbReference type="SUPFAM" id="SSF54695">
    <property type="entry name" value="POZ domain"/>
    <property type="match status" value="1"/>
</dbReference>
<keyword evidence="3 4" id="KW-0833">Ubl conjugation pathway</keyword>
<evidence type="ECO:0000313" key="8">
    <source>
        <dbReference type="Proteomes" id="UP000030748"/>
    </source>
</evidence>
<dbReference type="PIRSF" id="PIRSF028729">
    <property type="entry name" value="E3_ubiquit_lig_SCF_Skp"/>
    <property type="match status" value="1"/>
</dbReference>
<feature type="domain" description="SKP1 component POZ" evidence="6">
    <location>
        <begin position="10"/>
        <end position="69"/>
    </location>
</feature>
<dbReference type="GO" id="GO:0005634">
    <property type="term" value="C:nucleus"/>
    <property type="evidence" value="ECO:0000318"/>
    <property type="project" value="GO_Central"/>
</dbReference>
<dbReference type="InterPro" id="IPR011333">
    <property type="entry name" value="SKP1/BTB/POZ_sf"/>
</dbReference>
<dbReference type="Gene3D" id="3.30.710.10">
    <property type="entry name" value="Potassium Channel Kv1.1, Chain A"/>
    <property type="match status" value="1"/>
</dbReference>
<dbReference type="GO" id="GO:0031146">
    <property type="term" value="P:SCF-dependent proteasomal ubiquitin-dependent protein catabolic process"/>
    <property type="evidence" value="ECO:0000318"/>
    <property type="project" value="GO_Central"/>
</dbReference>
<dbReference type="EMBL" id="KI630513">
    <property type="protein sequence ID" value="EYU37963.1"/>
    <property type="molecule type" value="Genomic_DNA"/>
</dbReference>
<dbReference type="InterPro" id="IPR036296">
    <property type="entry name" value="SKP1-like_dim_sf"/>
</dbReference>
<evidence type="ECO:0000256" key="2">
    <source>
        <dbReference type="ARBA" id="ARBA00009993"/>
    </source>
</evidence>
<dbReference type="OMA" id="EYCKHHA"/>
<dbReference type="InterPro" id="IPR016897">
    <property type="entry name" value="SKP1"/>
</dbReference>
<dbReference type="Pfam" id="PF01466">
    <property type="entry name" value="Skp1"/>
    <property type="match status" value="1"/>
</dbReference>
<proteinExistence type="inferred from homology"/>
<evidence type="ECO:0000259" key="5">
    <source>
        <dbReference type="Pfam" id="PF01466"/>
    </source>
</evidence>
<evidence type="ECO:0000259" key="6">
    <source>
        <dbReference type="Pfam" id="PF03931"/>
    </source>
</evidence>
<dbReference type="AlphaFoldDB" id="A0A022RE08"/>
<feature type="domain" description="SKP1 component dimerisation" evidence="5">
    <location>
        <begin position="118"/>
        <end position="153"/>
    </location>
</feature>
<dbReference type="UniPathway" id="UPA00143"/>
<dbReference type="GO" id="GO:0097602">
    <property type="term" value="F:cullin family protein binding"/>
    <property type="evidence" value="ECO:0000318"/>
    <property type="project" value="GO_Central"/>
</dbReference>
<evidence type="ECO:0000256" key="4">
    <source>
        <dbReference type="PIRNR" id="PIRNR028729"/>
    </source>
</evidence>
<dbReference type="PhylomeDB" id="A0A022RE08"/>
<evidence type="ECO:0000256" key="1">
    <source>
        <dbReference type="ARBA" id="ARBA00004906"/>
    </source>
</evidence>
<evidence type="ECO:0000313" key="7">
    <source>
        <dbReference type="EMBL" id="EYU37963.1"/>
    </source>
</evidence>
<dbReference type="STRING" id="4155.A0A022RE08"/>
<comment type="subunit">
    <text evidence="4">Part of a SCF (SKP1-cullin-F-box) protein ligase complex.</text>
</comment>
<comment type="function">
    <text evidence="4">Involved in ubiquitination and subsequent proteasomal degradation of target proteins. Together with CUL1, RBX1 and a F-box protein, it forms a SCF E3 ubiquitin ligase complex. The functional specificity of this complex depends on the type of F-box protein. In the SCF complex, it serves as an adapter that links the F-box protein to CUL1.</text>
</comment>
<gene>
    <name evidence="7" type="ORF">MIMGU_mgv1a024618mg</name>
</gene>
<dbReference type="Pfam" id="PF03931">
    <property type="entry name" value="Skp1_POZ"/>
    <property type="match status" value="1"/>
</dbReference>
<dbReference type="SUPFAM" id="SSF81382">
    <property type="entry name" value="Skp1 dimerisation domain-like"/>
    <property type="match status" value="1"/>
</dbReference>
<comment type="similarity">
    <text evidence="2 4">Belongs to the SKP1 family.</text>
</comment>
<protein>
    <recommendedName>
        <fullName evidence="4">SKP1-like protein</fullName>
    </recommendedName>
</protein>
<dbReference type="InterPro" id="IPR016073">
    <property type="entry name" value="Skp1_comp_POZ"/>
</dbReference>
<dbReference type="GO" id="GO:0005737">
    <property type="term" value="C:cytoplasm"/>
    <property type="evidence" value="ECO:0000318"/>
    <property type="project" value="GO_Central"/>
</dbReference>
<dbReference type="CDD" id="cd18322">
    <property type="entry name" value="BTB_POZ_SKP1"/>
    <property type="match status" value="1"/>
</dbReference>
<dbReference type="InterPro" id="IPR001232">
    <property type="entry name" value="SKP1-like"/>
</dbReference>
<dbReference type="GO" id="GO:0009867">
    <property type="term" value="P:jasmonic acid mediated signaling pathway"/>
    <property type="evidence" value="ECO:0007669"/>
    <property type="project" value="UniProtKB-ARBA"/>
</dbReference>
<comment type="pathway">
    <text evidence="1 4">Protein modification; protein ubiquitination.</text>
</comment>
<dbReference type="PANTHER" id="PTHR11165">
    <property type="entry name" value="SKP1"/>
    <property type="match status" value="1"/>
</dbReference>
<dbReference type="KEGG" id="egt:105957779"/>
<keyword evidence="8" id="KW-1185">Reference proteome</keyword>
<dbReference type="Proteomes" id="UP000030748">
    <property type="component" value="Unassembled WGS sequence"/>
</dbReference>
<dbReference type="SMART" id="SM00512">
    <property type="entry name" value="Skp1"/>
    <property type="match status" value="1"/>
</dbReference>
<evidence type="ECO:0000256" key="3">
    <source>
        <dbReference type="ARBA" id="ARBA00022786"/>
    </source>
</evidence>
<organism evidence="7 8">
    <name type="scientific">Erythranthe guttata</name>
    <name type="common">Yellow monkey flower</name>
    <name type="synonym">Mimulus guttatus</name>
    <dbReference type="NCBI Taxonomy" id="4155"/>
    <lineage>
        <taxon>Eukaryota</taxon>
        <taxon>Viridiplantae</taxon>
        <taxon>Streptophyta</taxon>
        <taxon>Embryophyta</taxon>
        <taxon>Tracheophyta</taxon>
        <taxon>Spermatophyta</taxon>
        <taxon>Magnoliopsida</taxon>
        <taxon>eudicotyledons</taxon>
        <taxon>Gunneridae</taxon>
        <taxon>Pentapetalae</taxon>
        <taxon>asterids</taxon>
        <taxon>lamiids</taxon>
        <taxon>Lamiales</taxon>
        <taxon>Phrymaceae</taxon>
        <taxon>Erythranthe</taxon>
    </lineage>
</organism>
<dbReference type="eggNOG" id="KOG1724">
    <property type="taxonomic scope" value="Eukaryota"/>
</dbReference>
<dbReference type="InterPro" id="IPR016072">
    <property type="entry name" value="Skp1_comp_dimer"/>
</dbReference>
<accession>A0A022RE08</accession>
<reference evidence="7 8" key="1">
    <citation type="journal article" date="2013" name="Proc. Natl. Acad. Sci. U.S.A.">
        <title>Fine-scale variation in meiotic recombination in Mimulus inferred from population shotgun sequencing.</title>
        <authorList>
            <person name="Hellsten U."/>
            <person name="Wright K.M."/>
            <person name="Jenkins J."/>
            <person name="Shu S."/>
            <person name="Yuan Y."/>
            <person name="Wessler S.R."/>
            <person name="Schmutz J."/>
            <person name="Willis J.H."/>
            <person name="Rokhsar D.S."/>
        </authorList>
    </citation>
    <scope>NUCLEOTIDE SEQUENCE [LARGE SCALE GENOMIC DNA]</scope>
    <source>
        <strain evidence="8">cv. DUN x IM62</strain>
    </source>
</reference>